<dbReference type="PANTHER" id="PTHR42951:SF18">
    <property type="entry name" value="METALLO-HYDROLASE MJ0296-RELATED"/>
    <property type="match status" value="1"/>
</dbReference>
<organism evidence="2 3">
    <name type="scientific">Geosporobacter subterraneus DSM 17957</name>
    <dbReference type="NCBI Taxonomy" id="1121919"/>
    <lineage>
        <taxon>Bacteria</taxon>
        <taxon>Bacillati</taxon>
        <taxon>Bacillota</taxon>
        <taxon>Clostridia</taxon>
        <taxon>Peptostreptococcales</taxon>
        <taxon>Thermotaleaceae</taxon>
        <taxon>Geosporobacter</taxon>
    </lineage>
</organism>
<evidence type="ECO:0000259" key="1">
    <source>
        <dbReference type="SMART" id="SM00849"/>
    </source>
</evidence>
<gene>
    <name evidence="2" type="ORF">SAMN02745975_00946</name>
</gene>
<dbReference type="STRING" id="1121919.SAMN02745975_00946"/>
<accession>A0A1M6F8Q1</accession>
<sequence length="259" mass="29772">MKEMIAIAEGIRQYIFVEDEDKSLMDVNITVLVDGKRALLIDTAYPEQASRVLELLHQEGITPDEIILSHYHPDHAAGAHVFEKANLSCSMHYEENYQKCSEIWDPENTYLKPNRLVKDQNEQNFGPFHISFFHAPGHCKCSLITVINKEIAHCGDLVMQASDDRPALPYLCRDGDYQEHIDSLERLKFLDLKQLILPHGRPILGKDQIHHAIDARIHYLKKVLESKGKLAVEECLYGEAEDWAFLNYHKDNITLLDKV</sequence>
<dbReference type="Proteomes" id="UP000184536">
    <property type="component" value="Unassembled WGS sequence"/>
</dbReference>
<name>A0A1M6F8Q1_9FIRM</name>
<keyword evidence="3" id="KW-1185">Reference proteome</keyword>
<evidence type="ECO:0000313" key="2">
    <source>
        <dbReference type="EMBL" id="SHI93979.1"/>
    </source>
</evidence>
<dbReference type="InterPro" id="IPR001279">
    <property type="entry name" value="Metallo-B-lactamas"/>
</dbReference>
<dbReference type="SUPFAM" id="SSF56281">
    <property type="entry name" value="Metallo-hydrolase/oxidoreductase"/>
    <property type="match status" value="1"/>
</dbReference>
<dbReference type="OrthoDB" id="9761531at2"/>
<dbReference type="AlphaFoldDB" id="A0A1M6F8Q1"/>
<proteinExistence type="predicted"/>
<dbReference type="PANTHER" id="PTHR42951">
    <property type="entry name" value="METALLO-BETA-LACTAMASE DOMAIN-CONTAINING"/>
    <property type="match status" value="1"/>
</dbReference>
<dbReference type="Gene3D" id="3.60.15.10">
    <property type="entry name" value="Ribonuclease Z/Hydroxyacylglutathione hydrolase-like"/>
    <property type="match status" value="1"/>
</dbReference>
<dbReference type="InterPro" id="IPR050855">
    <property type="entry name" value="NDM-1-like"/>
</dbReference>
<dbReference type="Pfam" id="PF00753">
    <property type="entry name" value="Lactamase_B"/>
    <property type="match status" value="1"/>
</dbReference>
<reference evidence="3" key="1">
    <citation type="submission" date="2016-11" db="EMBL/GenBank/DDBJ databases">
        <authorList>
            <person name="Varghese N."/>
            <person name="Submissions S."/>
        </authorList>
    </citation>
    <scope>NUCLEOTIDE SEQUENCE [LARGE SCALE GENOMIC DNA]</scope>
    <source>
        <strain evidence="3">DSM 17957</strain>
    </source>
</reference>
<feature type="domain" description="Metallo-beta-lactamase" evidence="1">
    <location>
        <begin position="26"/>
        <end position="199"/>
    </location>
</feature>
<evidence type="ECO:0000313" key="3">
    <source>
        <dbReference type="Proteomes" id="UP000184536"/>
    </source>
</evidence>
<dbReference type="CDD" id="cd06262">
    <property type="entry name" value="metallo-hydrolase-like_MBL-fold"/>
    <property type="match status" value="1"/>
</dbReference>
<dbReference type="RefSeq" id="WP_110940211.1">
    <property type="nucleotide sequence ID" value="NZ_FQZV01000010.1"/>
</dbReference>
<protein>
    <submittedName>
        <fullName evidence="2">Glyoxylase, beta-lactamase superfamily II</fullName>
    </submittedName>
</protein>
<dbReference type="EMBL" id="FQZV01000010">
    <property type="protein sequence ID" value="SHI93979.1"/>
    <property type="molecule type" value="Genomic_DNA"/>
</dbReference>
<dbReference type="SMART" id="SM00849">
    <property type="entry name" value="Lactamase_B"/>
    <property type="match status" value="1"/>
</dbReference>
<dbReference type="InterPro" id="IPR036866">
    <property type="entry name" value="RibonucZ/Hydroxyglut_hydro"/>
</dbReference>